<dbReference type="InterPro" id="IPR012336">
    <property type="entry name" value="Thioredoxin-like_fold"/>
</dbReference>
<evidence type="ECO:0000259" key="4">
    <source>
        <dbReference type="Pfam" id="PF13462"/>
    </source>
</evidence>
<dbReference type="InterPro" id="IPR006311">
    <property type="entry name" value="TAT_signal"/>
</dbReference>
<dbReference type="EMBL" id="JAHZUY010000021">
    <property type="protein sequence ID" value="MBW8269742.1"/>
    <property type="molecule type" value="Genomic_DNA"/>
</dbReference>
<evidence type="ECO:0000313" key="5">
    <source>
        <dbReference type="EMBL" id="MBW8269742.1"/>
    </source>
</evidence>
<evidence type="ECO:0000256" key="2">
    <source>
        <dbReference type="SAM" id="MobiDB-lite"/>
    </source>
</evidence>
<dbReference type="Pfam" id="PF13462">
    <property type="entry name" value="Thioredoxin_4"/>
    <property type="match status" value="1"/>
</dbReference>
<evidence type="ECO:0000256" key="3">
    <source>
        <dbReference type="SAM" id="SignalP"/>
    </source>
</evidence>
<proteinExistence type="inferred from homology"/>
<dbReference type="InterPro" id="IPR036249">
    <property type="entry name" value="Thioredoxin-like_sf"/>
</dbReference>
<evidence type="ECO:0000256" key="1">
    <source>
        <dbReference type="ARBA" id="ARBA00005791"/>
    </source>
</evidence>
<dbReference type="PROSITE" id="PS51318">
    <property type="entry name" value="TAT"/>
    <property type="match status" value="1"/>
</dbReference>
<feature type="signal peptide" evidence="3">
    <location>
        <begin position="1"/>
        <end position="21"/>
    </location>
</feature>
<reference evidence="5 6" key="1">
    <citation type="submission" date="2021-08" db="EMBL/GenBank/DDBJ databases">
        <title>Caldovatus sediminis gen. nov., sp. nov., a moderately thermophilic bacterium isolated from a hot spring.</title>
        <authorList>
            <person name="Hu C.-J."/>
            <person name="Li W.-J."/>
            <person name="Xian W.-D."/>
        </authorList>
    </citation>
    <scope>NUCLEOTIDE SEQUENCE [LARGE SCALE GENOMIC DNA]</scope>
    <source>
        <strain evidence="5 6">SYSU G05006</strain>
    </source>
</reference>
<feature type="chain" id="PRO_5047252446" evidence="3">
    <location>
        <begin position="22"/>
        <end position="222"/>
    </location>
</feature>
<comment type="similarity">
    <text evidence="1">Belongs to the thioredoxin family. DsbA subfamily.</text>
</comment>
<feature type="domain" description="Thioredoxin-like fold" evidence="4">
    <location>
        <begin position="48"/>
        <end position="196"/>
    </location>
</feature>
<name>A0ABS7F294_9PROT</name>
<dbReference type="PANTHER" id="PTHR13887">
    <property type="entry name" value="GLUTATHIONE S-TRANSFERASE KAPPA"/>
    <property type="match status" value="1"/>
</dbReference>
<organism evidence="5 6">
    <name type="scientific">Caldovatus aquaticus</name>
    <dbReference type="NCBI Taxonomy" id="2865671"/>
    <lineage>
        <taxon>Bacteria</taxon>
        <taxon>Pseudomonadati</taxon>
        <taxon>Pseudomonadota</taxon>
        <taxon>Alphaproteobacteria</taxon>
        <taxon>Acetobacterales</taxon>
        <taxon>Roseomonadaceae</taxon>
        <taxon>Caldovatus</taxon>
    </lineage>
</organism>
<dbReference type="Gene3D" id="3.40.30.10">
    <property type="entry name" value="Glutaredoxin"/>
    <property type="match status" value="1"/>
</dbReference>
<accession>A0ABS7F294</accession>
<sequence length="222" mass="23930">MTLLRRTLLLAGAGLGAVAAADPLAPARAQGAGGTPPQPAGADPRLAERSVGRPDAPVTVIEYFSLTCSHCGAFHRETYPRVRKELIETGQMRLVFRDFPLDQLALAAHCVARALPPDRYEGFLSALFAAQDRWAYARGADHLAEIAKIAAVAGMTREQVEAAARDETLQRAVLESRLRGERDHQVSATPTFVFGEAGKVRQSGNIGFERFAQLLAQARQAS</sequence>
<comment type="caution">
    <text evidence="5">The sequence shown here is derived from an EMBL/GenBank/DDBJ whole genome shotgun (WGS) entry which is preliminary data.</text>
</comment>
<gene>
    <name evidence="5" type="ORF">K1J50_09605</name>
</gene>
<evidence type="ECO:0000313" key="6">
    <source>
        <dbReference type="Proteomes" id="UP001519924"/>
    </source>
</evidence>
<dbReference type="Proteomes" id="UP001519924">
    <property type="component" value="Unassembled WGS sequence"/>
</dbReference>
<feature type="region of interest" description="Disordered" evidence="2">
    <location>
        <begin position="28"/>
        <end position="49"/>
    </location>
</feature>
<dbReference type="SUPFAM" id="SSF52833">
    <property type="entry name" value="Thioredoxin-like"/>
    <property type="match status" value="1"/>
</dbReference>
<dbReference type="PANTHER" id="PTHR13887:SF56">
    <property type="entry name" value="THIOREDOXIN-LIKE REDUCTASE RV2466C"/>
    <property type="match status" value="1"/>
</dbReference>
<keyword evidence="6" id="KW-1185">Reference proteome</keyword>
<protein>
    <submittedName>
        <fullName evidence="5">DsbA family protein</fullName>
    </submittedName>
</protein>
<dbReference type="RefSeq" id="WP_220117497.1">
    <property type="nucleotide sequence ID" value="NZ_JAHZUY010000021.1"/>
</dbReference>
<keyword evidence="3" id="KW-0732">Signal</keyword>